<keyword evidence="3 5" id="KW-1133">Transmembrane helix</keyword>
<dbReference type="GO" id="GO:0000271">
    <property type="term" value="P:polysaccharide biosynthetic process"/>
    <property type="evidence" value="ECO:0007669"/>
    <property type="project" value="InterPro"/>
</dbReference>
<feature type="transmembrane region" description="Helical" evidence="5">
    <location>
        <begin position="241"/>
        <end position="259"/>
    </location>
</feature>
<keyword evidence="4 5" id="KW-0472">Membrane</keyword>
<evidence type="ECO:0000259" key="7">
    <source>
        <dbReference type="Pfam" id="PF04138"/>
    </source>
</evidence>
<sequence length="329" mass="37734">MNYVVIPAYKPDEKLTKLVENLNKNHLNIIVVKDGPCEYDFSKLNNIVLLEHETNMGKGAALKTAFKYLKAQQASGTVVTSDADGQHLVKDILKLIEYSEQNQDKLILGVRDLKRGIPLKSLLGNTITRMVFYSSSSKYIKDTQTGLRAFNTSNLDKMIRIEGERYEYEMNMLYEFDSESIMQVPIETIYIENNETSHFNALKDSAKIYKSILKFSASSYLSFLVDYFTFLLLVYKLDVQSLVLSNIIARAVSSTFNFYVNNKYVFKNKDKILKKYIKYVTLVVFILALNTIVLKILSGLGIKVFVAKIITEALMFIVSYNIQKRIIFK</sequence>
<accession>A0A233V739</accession>
<dbReference type="InterPro" id="IPR029044">
    <property type="entry name" value="Nucleotide-diphossugar_trans"/>
</dbReference>
<dbReference type="PANTHER" id="PTHR10859">
    <property type="entry name" value="GLYCOSYL TRANSFERASE"/>
    <property type="match status" value="1"/>
</dbReference>
<feature type="domain" description="GtrA/DPMS transmembrane" evidence="7">
    <location>
        <begin position="214"/>
        <end position="328"/>
    </location>
</feature>
<feature type="transmembrane region" description="Helical" evidence="5">
    <location>
        <begin position="212"/>
        <end position="235"/>
    </location>
</feature>
<proteinExistence type="predicted"/>
<dbReference type="PANTHER" id="PTHR10859:SF114">
    <property type="entry name" value="DOLICHOL-PHOSPHATE MANNOSYLTRANSFERASE"/>
    <property type="match status" value="1"/>
</dbReference>
<dbReference type="GO" id="GO:0016740">
    <property type="term" value="F:transferase activity"/>
    <property type="evidence" value="ECO:0007669"/>
    <property type="project" value="UniProtKB-KW"/>
</dbReference>
<evidence type="ECO:0000256" key="3">
    <source>
        <dbReference type="ARBA" id="ARBA00022989"/>
    </source>
</evidence>
<evidence type="ECO:0000259" key="6">
    <source>
        <dbReference type="Pfam" id="PF00535"/>
    </source>
</evidence>
<dbReference type="CDD" id="cd04179">
    <property type="entry name" value="DPM_DPG-synthase_like"/>
    <property type="match status" value="1"/>
</dbReference>
<dbReference type="RefSeq" id="WP_094205403.1">
    <property type="nucleotide sequence ID" value="NZ_JAWGQT010000012.1"/>
</dbReference>
<dbReference type="AlphaFoldDB" id="A0A233V739"/>
<evidence type="ECO:0000256" key="5">
    <source>
        <dbReference type="SAM" id="Phobius"/>
    </source>
</evidence>
<dbReference type="InterPro" id="IPR007267">
    <property type="entry name" value="GtrA_DPMS_TM"/>
</dbReference>
<dbReference type="Proteomes" id="UP000215413">
    <property type="component" value="Unassembled WGS sequence"/>
</dbReference>
<feature type="transmembrane region" description="Helical" evidence="5">
    <location>
        <begin position="304"/>
        <end position="322"/>
    </location>
</feature>
<keyword evidence="2 5" id="KW-0812">Transmembrane</keyword>
<protein>
    <submittedName>
        <fullName evidence="8">Glycosyl transferase</fullName>
    </submittedName>
</protein>
<dbReference type="GO" id="GO:0016020">
    <property type="term" value="C:membrane"/>
    <property type="evidence" value="ECO:0007669"/>
    <property type="project" value="UniProtKB-SubCell"/>
</dbReference>
<comment type="caution">
    <text evidence="8">The sequence shown here is derived from an EMBL/GenBank/DDBJ whole genome shotgun (WGS) entry which is preliminary data.</text>
</comment>
<feature type="transmembrane region" description="Helical" evidence="5">
    <location>
        <begin position="279"/>
        <end position="298"/>
    </location>
</feature>
<evidence type="ECO:0000313" key="8">
    <source>
        <dbReference type="EMBL" id="OXZ28209.1"/>
    </source>
</evidence>
<dbReference type="InterPro" id="IPR001173">
    <property type="entry name" value="Glyco_trans_2-like"/>
</dbReference>
<gene>
    <name evidence="8" type="ORF">B9N49_02605</name>
</gene>
<keyword evidence="8" id="KW-0808">Transferase</keyword>
<organism evidence="8 9">
    <name type="scientific">Finegoldia magna</name>
    <name type="common">Peptostreptococcus magnus</name>
    <dbReference type="NCBI Taxonomy" id="1260"/>
    <lineage>
        <taxon>Bacteria</taxon>
        <taxon>Bacillati</taxon>
        <taxon>Bacillota</taxon>
        <taxon>Tissierellia</taxon>
        <taxon>Tissierellales</taxon>
        <taxon>Peptoniphilaceae</taxon>
        <taxon>Finegoldia</taxon>
    </lineage>
</organism>
<dbReference type="GO" id="GO:0006487">
    <property type="term" value="P:protein N-linked glycosylation"/>
    <property type="evidence" value="ECO:0007669"/>
    <property type="project" value="TreeGrafter"/>
</dbReference>
<evidence type="ECO:0000313" key="9">
    <source>
        <dbReference type="Proteomes" id="UP000215413"/>
    </source>
</evidence>
<dbReference type="EMBL" id="NDYC01000014">
    <property type="protein sequence ID" value="OXZ28209.1"/>
    <property type="molecule type" value="Genomic_DNA"/>
</dbReference>
<reference evidence="9" key="1">
    <citation type="submission" date="2017-04" db="EMBL/GenBank/DDBJ databases">
        <title>Finegoldia magna isolated from orthopedic joint implant-associated infections.</title>
        <authorList>
            <person name="Bjorklund S."/>
            <person name="Bruggemann H."/>
            <person name="Jensen A."/>
            <person name="Hellmark B."/>
            <person name="Soderquist B."/>
        </authorList>
    </citation>
    <scope>NUCLEOTIDE SEQUENCE [LARGE SCALE GENOMIC DNA]</scope>
    <source>
        <strain evidence="9">CCUG 54800</strain>
    </source>
</reference>
<dbReference type="SUPFAM" id="SSF53448">
    <property type="entry name" value="Nucleotide-diphospho-sugar transferases"/>
    <property type="match status" value="1"/>
</dbReference>
<dbReference type="Gene3D" id="3.90.550.10">
    <property type="entry name" value="Spore Coat Polysaccharide Biosynthesis Protein SpsA, Chain A"/>
    <property type="match status" value="1"/>
</dbReference>
<dbReference type="Pfam" id="PF00535">
    <property type="entry name" value="Glycos_transf_2"/>
    <property type="match status" value="1"/>
</dbReference>
<dbReference type="Pfam" id="PF04138">
    <property type="entry name" value="GtrA_DPMS_TM"/>
    <property type="match status" value="1"/>
</dbReference>
<evidence type="ECO:0000256" key="4">
    <source>
        <dbReference type="ARBA" id="ARBA00023136"/>
    </source>
</evidence>
<evidence type="ECO:0000256" key="1">
    <source>
        <dbReference type="ARBA" id="ARBA00004141"/>
    </source>
</evidence>
<feature type="domain" description="Glycosyltransferase 2-like" evidence="6">
    <location>
        <begin position="4"/>
        <end position="117"/>
    </location>
</feature>
<comment type="subcellular location">
    <subcellularLocation>
        <location evidence="1">Membrane</location>
        <topology evidence="1">Multi-pass membrane protein</topology>
    </subcellularLocation>
</comment>
<name>A0A233V739_FINMA</name>
<evidence type="ECO:0000256" key="2">
    <source>
        <dbReference type="ARBA" id="ARBA00022692"/>
    </source>
</evidence>